<sequence>MFFHPAHVPRAKERYEEQTLRVLSVPPQPRAFDGREYLVGGNGVRLILTGEKGSRPHPNPFAPFSAFSTHPVFFGGGRGGGQAATRAARRGGGRDLEILRWPWPPLPGWRCRLVGCGTF</sequence>
<name>A0AAD8V626_9PEZI</name>
<dbReference type="GeneID" id="85441718"/>
<dbReference type="EMBL" id="JAHLJV010000020">
    <property type="protein sequence ID" value="KAK1594349.1"/>
    <property type="molecule type" value="Genomic_DNA"/>
</dbReference>
<protein>
    <submittedName>
        <fullName evidence="1">Uncharacterized protein</fullName>
    </submittedName>
</protein>
<dbReference type="AlphaFoldDB" id="A0AAD8V626"/>
<accession>A0AAD8V626</accession>
<organism evidence="1 2">
    <name type="scientific">Colletotrichum navitas</name>
    <dbReference type="NCBI Taxonomy" id="681940"/>
    <lineage>
        <taxon>Eukaryota</taxon>
        <taxon>Fungi</taxon>
        <taxon>Dikarya</taxon>
        <taxon>Ascomycota</taxon>
        <taxon>Pezizomycotina</taxon>
        <taxon>Sordariomycetes</taxon>
        <taxon>Hypocreomycetidae</taxon>
        <taxon>Glomerellales</taxon>
        <taxon>Glomerellaceae</taxon>
        <taxon>Colletotrichum</taxon>
        <taxon>Colletotrichum graminicola species complex</taxon>
    </lineage>
</organism>
<proteinExistence type="predicted"/>
<keyword evidence="2" id="KW-1185">Reference proteome</keyword>
<dbReference type="Proteomes" id="UP001230504">
    <property type="component" value="Unassembled WGS sequence"/>
</dbReference>
<reference evidence="1" key="1">
    <citation type="submission" date="2021-06" db="EMBL/GenBank/DDBJ databases">
        <title>Comparative genomics, transcriptomics and evolutionary studies reveal genomic signatures of adaptation to plant cell wall in hemibiotrophic fungi.</title>
        <authorList>
            <consortium name="DOE Joint Genome Institute"/>
            <person name="Baroncelli R."/>
            <person name="Diaz J.F."/>
            <person name="Benocci T."/>
            <person name="Peng M."/>
            <person name="Battaglia E."/>
            <person name="Haridas S."/>
            <person name="Andreopoulos W."/>
            <person name="Labutti K."/>
            <person name="Pangilinan J."/>
            <person name="Floch G.L."/>
            <person name="Makela M.R."/>
            <person name="Henrissat B."/>
            <person name="Grigoriev I.V."/>
            <person name="Crouch J.A."/>
            <person name="De Vries R.P."/>
            <person name="Sukno S.A."/>
            <person name="Thon M.R."/>
        </authorList>
    </citation>
    <scope>NUCLEOTIDE SEQUENCE</scope>
    <source>
        <strain evidence="1">CBS 125086</strain>
    </source>
</reference>
<gene>
    <name evidence="1" type="ORF">LY79DRAFT_549497</name>
</gene>
<evidence type="ECO:0000313" key="2">
    <source>
        <dbReference type="Proteomes" id="UP001230504"/>
    </source>
</evidence>
<evidence type="ECO:0000313" key="1">
    <source>
        <dbReference type="EMBL" id="KAK1594349.1"/>
    </source>
</evidence>
<dbReference type="RefSeq" id="XP_060415532.1">
    <property type="nucleotide sequence ID" value="XM_060557478.1"/>
</dbReference>
<comment type="caution">
    <text evidence="1">The sequence shown here is derived from an EMBL/GenBank/DDBJ whole genome shotgun (WGS) entry which is preliminary data.</text>
</comment>